<keyword evidence="5 17" id="KW-0288">FMN</keyword>
<dbReference type="PROSITE" id="PS01136">
    <property type="entry name" value="UPF0034"/>
    <property type="match status" value="1"/>
</dbReference>
<dbReference type="CDD" id="cd02801">
    <property type="entry name" value="DUS_like_FMN"/>
    <property type="match status" value="1"/>
</dbReference>
<evidence type="ECO:0000256" key="19">
    <source>
        <dbReference type="SAM" id="Phobius"/>
    </source>
</evidence>
<evidence type="ECO:0000256" key="1">
    <source>
        <dbReference type="ARBA" id="ARBA00001917"/>
    </source>
</evidence>
<reference evidence="21" key="2">
    <citation type="submission" date="2021-10" db="EMBL/GenBank/DDBJ databases">
        <title>Phylogenomics reveals ancestral predisposition of the termite-cultivated fungus Termitomyces towards a domesticated lifestyle.</title>
        <authorList>
            <person name="Auxier B."/>
            <person name="Grum-Grzhimaylo A."/>
            <person name="Cardenas M.E."/>
            <person name="Lodge J.D."/>
            <person name="Laessoe T."/>
            <person name="Pedersen O."/>
            <person name="Smith M.E."/>
            <person name="Kuyper T.W."/>
            <person name="Franco-Molano E.A."/>
            <person name="Baroni T.J."/>
            <person name="Aanen D.K."/>
        </authorList>
    </citation>
    <scope>NUCLEOTIDE SEQUENCE</scope>
    <source>
        <strain evidence="21">D49</strain>
    </source>
</reference>
<name>A0A9P7FRJ0_9AGAR</name>
<evidence type="ECO:0000256" key="7">
    <source>
        <dbReference type="ARBA" id="ARBA00022694"/>
    </source>
</evidence>
<evidence type="ECO:0000256" key="5">
    <source>
        <dbReference type="ARBA" id="ARBA00022643"/>
    </source>
</evidence>
<dbReference type="InterPro" id="IPR018517">
    <property type="entry name" value="tRNA_hU_synthase_CS"/>
</dbReference>
<evidence type="ECO:0000256" key="6">
    <source>
        <dbReference type="ARBA" id="ARBA00022664"/>
    </source>
</evidence>
<dbReference type="PROSITE" id="PS50103">
    <property type="entry name" value="ZF_C3H1"/>
    <property type="match status" value="1"/>
</dbReference>
<comment type="catalytic activity">
    <reaction evidence="12">
        <text>5,6-dihydrouridine(47) in tRNA + NAD(+) = uridine(47) in tRNA + NADH + H(+)</text>
        <dbReference type="Rhea" id="RHEA:53364"/>
        <dbReference type="Rhea" id="RHEA-COMP:13539"/>
        <dbReference type="Rhea" id="RHEA-COMP:13540"/>
        <dbReference type="ChEBI" id="CHEBI:15378"/>
        <dbReference type="ChEBI" id="CHEBI:57540"/>
        <dbReference type="ChEBI" id="CHEBI:57945"/>
        <dbReference type="ChEBI" id="CHEBI:65315"/>
        <dbReference type="ChEBI" id="CHEBI:74443"/>
        <dbReference type="EC" id="1.3.1.89"/>
    </reaction>
    <physiologicalReaction direction="right-to-left" evidence="12">
        <dbReference type="Rhea" id="RHEA:53366"/>
    </physiologicalReaction>
</comment>
<keyword evidence="6" id="KW-0507">mRNA processing</keyword>
<dbReference type="PANTHER" id="PTHR45846:SF1">
    <property type="entry name" value="TRNA-DIHYDROURIDINE(47) SYNTHASE [NAD(P)(+)]-LIKE"/>
    <property type="match status" value="1"/>
</dbReference>
<sequence>MERDEVYVPKTRSDLGLPKEGDPALDYDEILGDTPIYTLYMLIRQQVLAFPAYLLFNVSGQKNYPKWTNHFDPNSILFTKAQRNAVIMSNIGIAFMVWGVSYASAIWGVSEVIKYYAIPWFEVSHWFITITYLHHTDPVMPHYRGKEWNFQRGAAATVDRPVLGWQGRFFLHDVAHYHVIHHFFPKMPFYHGPEATQYLKAFIGDHYVSSDVPVLKALWENYNKCQFVEDEGEIIFYRDRKGQAIHFVENRLLLRIATNSFVLPGLIITSLPREKMTYTPGTAPVKAEYLLSVDTVRSAPDDDVAEGSTSHIRGSGRNGEGDARDSRSGGPTRGKMSKEQKKAQRGANKGRRFGKVRDELDICWRIANGAHCEYGAEECRFTHDIPAYLSAKVQDIRIPDVSEISNTPPFAPDLTKVGKPHPEHPSLDLNTTCPVFAATGQCSLFGRYGFKCRFLGGHVQSDESGQLTLIVDEEKKANGAISSQEVNFVGGDIQKILRSKKYKFPVADAYLREVQAQIEAEEKPKPKPDANSVIIAEPVQMDIDTTSPEMRTSEVQQPTAEDVIGAPAVSSSNIQDAPMADVPKSTLDDTIEKRTGETSSVSQVDTPDVPIRFSEKKRLRWSGKTYLAPLTTVGNLPFRRLCVKYGADITCGEMGLASSFLAGSKEEWSLVRRHPEESIFGIQVAGNKPSTLVPTAEVIAKECAGNVDFVDVNCGCPIDLVFKSGSGSALLDAPGKLGKILIGMNKALGEIPVTVKLRTGVKDGRNNAHKLMPRAAVEWGAGCITLHGRTRQQRYTKLADWDYIKECVEAVRAREADEDLPPVPIFGGGDCYSSQDYWANVEKTGVDGVMLARGALIKPWIFTEVKEHREWDISARERLELIRTFAEYGINHFGSDTTGVNTTRRYLCEALSFQYRYIPIGLLEHLPARINDRAPAFRGRDDLGKSMCSKSFNDHPDDAFTSIETLLASPDSQDWVKISEMFLGPAPESWTFTPKHKSNAYGGEESQG</sequence>
<evidence type="ECO:0000256" key="16">
    <source>
        <dbReference type="PROSITE-ProRule" id="PRU00723"/>
    </source>
</evidence>
<comment type="catalytic activity">
    <reaction evidence="13">
        <text>a 5,6-dihydrouridine in mRNA + NAD(+) = a uridine in mRNA + NADH + H(+)</text>
        <dbReference type="Rhea" id="RHEA:69851"/>
        <dbReference type="Rhea" id="RHEA-COMP:14658"/>
        <dbReference type="Rhea" id="RHEA-COMP:17789"/>
        <dbReference type="ChEBI" id="CHEBI:15378"/>
        <dbReference type="ChEBI" id="CHEBI:57540"/>
        <dbReference type="ChEBI" id="CHEBI:57945"/>
        <dbReference type="ChEBI" id="CHEBI:65315"/>
        <dbReference type="ChEBI" id="CHEBI:74443"/>
    </reaction>
    <physiologicalReaction direction="right-to-left" evidence="13">
        <dbReference type="Rhea" id="RHEA:69853"/>
    </physiologicalReaction>
</comment>
<dbReference type="GO" id="GO:0050660">
    <property type="term" value="F:flavin adenine dinucleotide binding"/>
    <property type="evidence" value="ECO:0007669"/>
    <property type="project" value="UniProtKB-UniRule"/>
</dbReference>
<evidence type="ECO:0000256" key="14">
    <source>
        <dbReference type="ARBA" id="ARBA00049447"/>
    </source>
</evidence>
<dbReference type="Pfam" id="PF01207">
    <property type="entry name" value="Dus"/>
    <property type="match status" value="1"/>
</dbReference>
<dbReference type="Pfam" id="PF00487">
    <property type="entry name" value="FA_desaturase"/>
    <property type="match status" value="1"/>
</dbReference>
<keyword evidence="10 17" id="KW-0560">Oxidoreductase</keyword>
<keyword evidence="22" id="KW-1185">Reference proteome</keyword>
<dbReference type="GO" id="GO:0008270">
    <property type="term" value="F:zinc ion binding"/>
    <property type="evidence" value="ECO:0007669"/>
    <property type="project" value="UniProtKB-KW"/>
</dbReference>
<dbReference type="InterPro" id="IPR000571">
    <property type="entry name" value="Znf_CCCH"/>
</dbReference>
<keyword evidence="16 17" id="KW-0479">Metal-binding</keyword>
<keyword evidence="8 16" id="KW-0863">Zinc-finger</keyword>
<feature type="transmembrane region" description="Helical" evidence="19">
    <location>
        <begin position="85"/>
        <end position="109"/>
    </location>
</feature>
<evidence type="ECO:0000259" key="20">
    <source>
        <dbReference type="PROSITE" id="PS50103"/>
    </source>
</evidence>
<comment type="similarity">
    <text evidence="17">Belongs to the dus family. Dus3 subfamily.</text>
</comment>
<keyword evidence="7 17" id="KW-0819">tRNA processing</keyword>
<evidence type="ECO:0000256" key="13">
    <source>
        <dbReference type="ARBA" id="ARBA00048342"/>
    </source>
</evidence>
<dbReference type="InterPro" id="IPR005804">
    <property type="entry name" value="FA_desaturase_dom"/>
</dbReference>
<dbReference type="InterPro" id="IPR035587">
    <property type="entry name" value="DUS-like_FMN-bd"/>
</dbReference>
<reference evidence="21" key="1">
    <citation type="submission" date="2021-02" db="EMBL/GenBank/DDBJ databases">
        <authorList>
            <person name="Nieuwenhuis M."/>
            <person name="Van De Peppel L.J.J."/>
        </authorList>
    </citation>
    <scope>NUCLEOTIDE SEQUENCE</scope>
    <source>
        <strain evidence="21">D49</strain>
    </source>
</reference>
<keyword evidence="11 17" id="KW-0520">NAD</keyword>
<dbReference type="GO" id="GO:0102265">
    <property type="term" value="F:tRNA-dihydrouridine47 synthase activity"/>
    <property type="evidence" value="ECO:0007669"/>
    <property type="project" value="UniProtKB-EC"/>
</dbReference>
<keyword evidence="19" id="KW-1133">Transmembrane helix</keyword>
<evidence type="ECO:0000313" key="21">
    <source>
        <dbReference type="EMBL" id="KAG5637217.1"/>
    </source>
</evidence>
<keyword evidence="16 17" id="KW-0862">Zinc</keyword>
<evidence type="ECO:0000256" key="15">
    <source>
        <dbReference type="ARBA" id="ARBA00049513"/>
    </source>
</evidence>
<feature type="region of interest" description="Disordered" evidence="18">
    <location>
        <begin position="300"/>
        <end position="351"/>
    </location>
</feature>
<comment type="caution">
    <text evidence="21">The sequence shown here is derived from an EMBL/GenBank/DDBJ whole genome shotgun (WGS) entry which is preliminary data.</text>
</comment>
<dbReference type="OrthoDB" id="259935at2759"/>
<evidence type="ECO:0000256" key="3">
    <source>
        <dbReference type="ARBA" id="ARBA00022143"/>
    </source>
</evidence>
<dbReference type="PANTHER" id="PTHR45846">
    <property type="entry name" value="TRNA-DIHYDROURIDINE(47) SYNTHASE [NAD(P)(+)]-LIKE"/>
    <property type="match status" value="1"/>
</dbReference>
<evidence type="ECO:0000256" key="8">
    <source>
        <dbReference type="ARBA" id="ARBA00022771"/>
    </source>
</evidence>
<dbReference type="EMBL" id="JABCKI010005850">
    <property type="protein sequence ID" value="KAG5637217.1"/>
    <property type="molecule type" value="Genomic_DNA"/>
</dbReference>
<gene>
    <name evidence="21" type="primary">DUS3</name>
    <name evidence="21" type="ORF">H0H81_005380</name>
</gene>
<dbReference type="AlphaFoldDB" id="A0A9P7FRJ0"/>
<feature type="domain" description="C3H1-type" evidence="20">
    <location>
        <begin position="357"/>
        <end position="386"/>
    </location>
</feature>
<dbReference type="Proteomes" id="UP000717328">
    <property type="component" value="Unassembled WGS sequence"/>
</dbReference>
<evidence type="ECO:0000256" key="9">
    <source>
        <dbReference type="ARBA" id="ARBA00022857"/>
    </source>
</evidence>
<dbReference type="GO" id="GO:0006397">
    <property type="term" value="P:mRNA processing"/>
    <property type="evidence" value="ECO:0007669"/>
    <property type="project" value="UniProtKB-KW"/>
</dbReference>
<protein>
    <recommendedName>
        <fullName evidence="3 17">tRNA-dihydrouridine(47) synthase [NAD(P)(+)]</fullName>
        <ecNumber evidence="2 17">1.3.1.89</ecNumber>
    </recommendedName>
    <alternativeName>
        <fullName evidence="17">tRNA-dihydrouridine synthase 3</fullName>
    </alternativeName>
</protein>
<keyword evidence="19" id="KW-0812">Transmembrane</keyword>
<keyword evidence="9 17" id="KW-0521">NADP</keyword>
<organism evidence="21 22">
    <name type="scientific">Sphagnurus paluster</name>
    <dbReference type="NCBI Taxonomy" id="117069"/>
    <lineage>
        <taxon>Eukaryota</taxon>
        <taxon>Fungi</taxon>
        <taxon>Dikarya</taxon>
        <taxon>Basidiomycota</taxon>
        <taxon>Agaricomycotina</taxon>
        <taxon>Agaricomycetes</taxon>
        <taxon>Agaricomycetidae</taxon>
        <taxon>Agaricales</taxon>
        <taxon>Tricholomatineae</taxon>
        <taxon>Lyophyllaceae</taxon>
        <taxon>Sphagnurus</taxon>
    </lineage>
</organism>
<keyword evidence="4 17" id="KW-0285">Flavoprotein</keyword>
<comment type="catalytic activity">
    <reaction evidence="15">
        <text>5,6-dihydrouridine(47) in tRNA + NADP(+) = uridine(47) in tRNA + NADPH + H(+)</text>
        <dbReference type="Rhea" id="RHEA:53360"/>
        <dbReference type="Rhea" id="RHEA-COMP:13539"/>
        <dbReference type="Rhea" id="RHEA-COMP:13540"/>
        <dbReference type="ChEBI" id="CHEBI:15378"/>
        <dbReference type="ChEBI" id="CHEBI:57783"/>
        <dbReference type="ChEBI" id="CHEBI:58349"/>
        <dbReference type="ChEBI" id="CHEBI:65315"/>
        <dbReference type="ChEBI" id="CHEBI:74443"/>
        <dbReference type="EC" id="1.3.1.89"/>
    </reaction>
    <physiologicalReaction direction="right-to-left" evidence="15">
        <dbReference type="Rhea" id="RHEA:53362"/>
    </physiologicalReaction>
</comment>
<dbReference type="EC" id="1.3.1.89" evidence="2 17"/>
<dbReference type="GO" id="GO:0006629">
    <property type="term" value="P:lipid metabolic process"/>
    <property type="evidence" value="ECO:0007669"/>
    <property type="project" value="InterPro"/>
</dbReference>
<evidence type="ECO:0000256" key="17">
    <source>
        <dbReference type="RuleBase" id="RU291113"/>
    </source>
</evidence>
<comment type="cofactor">
    <cofactor evidence="1 17">
        <name>FMN</name>
        <dbReference type="ChEBI" id="CHEBI:58210"/>
    </cofactor>
</comment>
<keyword evidence="19" id="KW-0472">Membrane</keyword>
<dbReference type="GO" id="GO:0003723">
    <property type="term" value="F:RNA binding"/>
    <property type="evidence" value="ECO:0007669"/>
    <property type="project" value="TreeGrafter"/>
</dbReference>
<evidence type="ECO:0000256" key="4">
    <source>
        <dbReference type="ARBA" id="ARBA00022630"/>
    </source>
</evidence>
<dbReference type="InterPro" id="IPR013785">
    <property type="entry name" value="Aldolase_TIM"/>
</dbReference>
<dbReference type="Gene3D" id="3.20.20.70">
    <property type="entry name" value="Aldolase class I"/>
    <property type="match status" value="1"/>
</dbReference>
<accession>A0A9P7FRJ0</accession>
<evidence type="ECO:0000256" key="11">
    <source>
        <dbReference type="ARBA" id="ARBA00023027"/>
    </source>
</evidence>
<feature type="zinc finger region" description="C3H1-type" evidence="16">
    <location>
        <begin position="357"/>
        <end position="386"/>
    </location>
</feature>
<evidence type="ECO:0000256" key="10">
    <source>
        <dbReference type="ARBA" id="ARBA00023002"/>
    </source>
</evidence>
<evidence type="ECO:0000256" key="18">
    <source>
        <dbReference type="SAM" id="MobiDB-lite"/>
    </source>
</evidence>
<evidence type="ECO:0000313" key="22">
    <source>
        <dbReference type="Proteomes" id="UP000717328"/>
    </source>
</evidence>
<comment type="catalytic activity">
    <reaction evidence="14">
        <text>a 5,6-dihydrouridine in mRNA + NADP(+) = a uridine in mRNA + NADPH + H(+)</text>
        <dbReference type="Rhea" id="RHEA:69855"/>
        <dbReference type="Rhea" id="RHEA-COMP:14658"/>
        <dbReference type="Rhea" id="RHEA-COMP:17789"/>
        <dbReference type="ChEBI" id="CHEBI:15378"/>
        <dbReference type="ChEBI" id="CHEBI:57783"/>
        <dbReference type="ChEBI" id="CHEBI:58349"/>
        <dbReference type="ChEBI" id="CHEBI:65315"/>
        <dbReference type="ChEBI" id="CHEBI:74443"/>
    </reaction>
    <physiologicalReaction direction="right-to-left" evidence="14">
        <dbReference type="Rhea" id="RHEA:69857"/>
    </physiologicalReaction>
</comment>
<dbReference type="SUPFAM" id="SSF51395">
    <property type="entry name" value="FMN-linked oxidoreductases"/>
    <property type="match status" value="1"/>
</dbReference>
<comment type="function">
    <text evidence="17">Catalyzes the synthesis of dihydrouridine, a modified base found in the D-loop of most tRNAs. Specifically modifies U47 in cytoplasmic tRNAs.</text>
</comment>
<evidence type="ECO:0000256" key="12">
    <source>
        <dbReference type="ARBA" id="ARBA00048266"/>
    </source>
</evidence>
<proteinExistence type="inferred from homology"/>
<evidence type="ECO:0000256" key="2">
    <source>
        <dbReference type="ARBA" id="ARBA00012376"/>
    </source>
</evidence>